<comment type="caution">
    <text evidence="2">The sequence shown here is derived from an EMBL/GenBank/DDBJ whole genome shotgun (WGS) entry which is preliminary data.</text>
</comment>
<name>A0ABV7N802_9STAP</name>
<keyword evidence="3" id="KW-1185">Reference proteome</keyword>
<protein>
    <recommendedName>
        <fullName evidence="4">DUF4025 domain-containing protein</fullName>
    </recommendedName>
</protein>
<gene>
    <name evidence="2" type="ORF">ACFOEO_10470</name>
</gene>
<feature type="compositionally biased region" description="Basic and acidic residues" evidence="1">
    <location>
        <begin position="1"/>
        <end position="27"/>
    </location>
</feature>
<accession>A0ABV7N802</accession>
<evidence type="ECO:0000313" key="3">
    <source>
        <dbReference type="Proteomes" id="UP001595637"/>
    </source>
</evidence>
<organism evidence="2 3">
    <name type="scientific">Salinicoccus sesuvii</name>
    <dbReference type="NCBI Taxonomy" id="868281"/>
    <lineage>
        <taxon>Bacteria</taxon>
        <taxon>Bacillati</taxon>
        <taxon>Bacillota</taxon>
        <taxon>Bacilli</taxon>
        <taxon>Bacillales</taxon>
        <taxon>Staphylococcaceae</taxon>
        <taxon>Salinicoccus</taxon>
    </lineage>
</organism>
<feature type="region of interest" description="Disordered" evidence="1">
    <location>
        <begin position="1"/>
        <end position="61"/>
    </location>
</feature>
<dbReference type="Proteomes" id="UP001595637">
    <property type="component" value="Unassembled WGS sequence"/>
</dbReference>
<proteinExistence type="predicted"/>
<dbReference type="EMBL" id="JBHRVQ010000001">
    <property type="protein sequence ID" value="MFC3388998.1"/>
    <property type="molecule type" value="Genomic_DNA"/>
</dbReference>
<feature type="compositionally biased region" description="Basic and acidic residues" evidence="1">
    <location>
        <begin position="37"/>
        <end position="61"/>
    </location>
</feature>
<evidence type="ECO:0008006" key="4">
    <source>
        <dbReference type="Google" id="ProtNLM"/>
    </source>
</evidence>
<evidence type="ECO:0000256" key="1">
    <source>
        <dbReference type="SAM" id="MobiDB-lite"/>
    </source>
</evidence>
<dbReference type="RefSeq" id="WP_380655328.1">
    <property type="nucleotide sequence ID" value="NZ_JBHRVQ010000001.1"/>
</dbReference>
<sequence>MPKKDKTDKMFEESSEDKLGQRNSKDDTVEDVLSDINSKREDFYSSEKSSEENHPSDKDTN</sequence>
<reference evidence="3" key="1">
    <citation type="journal article" date="2019" name="Int. J. Syst. Evol. Microbiol.">
        <title>The Global Catalogue of Microorganisms (GCM) 10K type strain sequencing project: providing services to taxonomists for standard genome sequencing and annotation.</title>
        <authorList>
            <consortium name="The Broad Institute Genomics Platform"/>
            <consortium name="The Broad Institute Genome Sequencing Center for Infectious Disease"/>
            <person name="Wu L."/>
            <person name="Ma J."/>
        </authorList>
    </citation>
    <scope>NUCLEOTIDE SEQUENCE [LARGE SCALE GENOMIC DNA]</scope>
    <source>
        <strain evidence="3">CCM 7756</strain>
    </source>
</reference>
<evidence type="ECO:0000313" key="2">
    <source>
        <dbReference type="EMBL" id="MFC3388998.1"/>
    </source>
</evidence>